<dbReference type="OrthoDB" id="9767044at2"/>
<dbReference type="PROSITE" id="PS00090">
    <property type="entry name" value="NITROGENASE_1_2"/>
    <property type="match status" value="1"/>
</dbReference>
<dbReference type="RefSeq" id="WP_073548892.1">
    <property type="nucleotide sequence ID" value="NZ_CAWMVK010000039.1"/>
</dbReference>
<dbReference type="InterPro" id="IPR049939">
    <property type="entry name" value="NifE-like"/>
</dbReference>
<proteinExistence type="inferred from homology"/>
<dbReference type="NCBIfam" id="TIGR01285">
    <property type="entry name" value="nifN"/>
    <property type="match status" value="1"/>
</dbReference>
<evidence type="ECO:0000256" key="6">
    <source>
        <dbReference type="ARBA" id="ARBA00023231"/>
    </source>
</evidence>
<evidence type="ECO:0000256" key="4">
    <source>
        <dbReference type="ARBA" id="ARBA00013280"/>
    </source>
</evidence>
<dbReference type="SUPFAM" id="SSF53807">
    <property type="entry name" value="Helical backbone' metal receptor"/>
    <property type="match status" value="2"/>
</dbReference>
<organism evidence="10 11">
    <name type="scientific">Chroogloeocystis siderophila 5.2 s.c.1</name>
    <dbReference type="NCBI Taxonomy" id="247279"/>
    <lineage>
        <taxon>Bacteria</taxon>
        <taxon>Bacillati</taxon>
        <taxon>Cyanobacteriota</taxon>
        <taxon>Cyanophyceae</taxon>
        <taxon>Oscillatoriophycideae</taxon>
        <taxon>Chroococcales</taxon>
        <taxon>Chroococcaceae</taxon>
        <taxon>Chroogloeocystis</taxon>
    </lineage>
</organism>
<dbReference type="AlphaFoldDB" id="A0A1U7HW21"/>
<comment type="pathway">
    <text evidence="2">Cofactor biosynthesis; Fe-Mo cofactor biosynthesis.</text>
</comment>
<evidence type="ECO:0000256" key="8">
    <source>
        <dbReference type="SAM" id="MobiDB-lite"/>
    </source>
</evidence>
<evidence type="ECO:0000313" key="11">
    <source>
        <dbReference type="Proteomes" id="UP000185984"/>
    </source>
</evidence>
<dbReference type="PANTHER" id="PTHR42956:SF1">
    <property type="entry name" value="NITROGENASE IRON-MOLYBDENUM COFACTOR BIOSYNTHESIS PROTEIN NIFE"/>
    <property type="match status" value="1"/>
</dbReference>
<dbReference type="InterPro" id="IPR005975">
    <property type="entry name" value="Nase_Mo-Fe_CF"/>
</dbReference>
<dbReference type="InterPro" id="IPR000510">
    <property type="entry name" value="Nase/OxRdtase_comp1"/>
</dbReference>
<feature type="domain" description="Nitrogenase/oxidoreductase component 1" evidence="9">
    <location>
        <begin position="44"/>
        <end position="439"/>
    </location>
</feature>
<dbReference type="InterPro" id="IPR000318">
    <property type="entry name" value="Nase_comp1_CS"/>
</dbReference>
<evidence type="ECO:0000256" key="5">
    <source>
        <dbReference type="ARBA" id="ARBA00013282"/>
    </source>
</evidence>
<dbReference type="PANTHER" id="PTHR42956">
    <property type="entry name" value="NITROGENASE IRON-MOLYBDENUM COFACTOR BIOSYNTHESIS PROTEIN NIFE"/>
    <property type="match status" value="1"/>
</dbReference>
<dbReference type="CDD" id="cd01968">
    <property type="entry name" value="Nitrogenase_NifE_I"/>
    <property type="match status" value="1"/>
</dbReference>
<dbReference type="NCBIfam" id="NF011047">
    <property type="entry name" value="PRK14477.1"/>
    <property type="match status" value="1"/>
</dbReference>
<dbReference type="Gene3D" id="3.40.50.1980">
    <property type="entry name" value="Nitrogenase molybdenum iron protein domain"/>
    <property type="match status" value="4"/>
</dbReference>
<dbReference type="Pfam" id="PF00148">
    <property type="entry name" value="Oxidored_nitro"/>
    <property type="match status" value="2"/>
</dbReference>
<dbReference type="GO" id="GO:0065003">
    <property type="term" value="P:protein-containing complex assembly"/>
    <property type="evidence" value="ECO:0007669"/>
    <property type="project" value="InterPro"/>
</dbReference>
<comment type="function">
    <text evidence="1">This protein may play a role in the biosynthesis of the prosthetic group of nitrogenase (FeMo cofactor).</text>
</comment>
<dbReference type="CDD" id="cd01966">
    <property type="entry name" value="Nitrogenase_NifN_1"/>
    <property type="match status" value="1"/>
</dbReference>
<dbReference type="Gene3D" id="3.40.50.12380">
    <property type="entry name" value="Nitrogenase MoFe cofactor biosynthesis protein NifE, C-terminal"/>
    <property type="match status" value="1"/>
</dbReference>
<keyword evidence="11" id="KW-1185">Reference proteome</keyword>
<comment type="caution">
    <text evidence="10">The sequence shown here is derived from an EMBL/GenBank/DDBJ whole genome shotgun (WGS) entry which is preliminary data.</text>
</comment>
<evidence type="ECO:0000256" key="1">
    <source>
        <dbReference type="ARBA" id="ARBA00003171"/>
    </source>
</evidence>
<gene>
    <name evidence="10" type="ORF">NIES1031_07825</name>
</gene>
<dbReference type="PROSITE" id="PS00699">
    <property type="entry name" value="NITROGENASE_1_1"/>
    <property type="match status" value="2"/>
</dbReference>
<evidence type="ECO:0000313" key="10">
    <source>
        <dbReference type="EMBL" id="OKH27811.1"/>
    </source>
</evidence>
<dbReference type="InterPro" id="IPR005973">
    <property type="entry name" value="NifE"/>
</dbReference>
<dbReference type="NCBIfam" id="TIGR01283">
    <property type="entry name" value="nifE"/>
    <property type="match status" value="1"/>
</dbReference>
<feature type="domain" description="Nitrogenase/oxidoreductase component 1" evidence="9">
    <location>
        <begin position="492"/>
        <end position="897"/>
    </location>
</feature>
<evidence type="ECO:0000259" key="9">
    <source>
        <dbReference type="Pfam" id="PF00148"/>
    </source>
</evidence>
<accession>A0A1U7HW21</accession>
<evidence type="ECO:0000256" key="2">
    <source>
        <dbReference type="ARBA" id="ARBA00005155"/>
    </source>
</evidence>
<protein>
    <recommendedName>
        <fullName evidence="4">Nitrogenase iron-molybdenum cofactor biosynthesis protein NifE</fullName>
    </recommendedName>
    <alternativeName>
        <fullName evidence="5">Nitrogenase iron-molybdenum cofactor biosynthesis protein NifN</fullName>
    </alternativeName>
</protein>
<feature type="compositionally biased region" description="Basic residues" evidence="8">
    <location>
        <begin position="20"/>
        <end position="30"/>
    </location>
</feature>
<evidence type="ECO:0000256" key="3">
    <source>
        <dbReference type="ARBA" id="ARBA00011002"/>
    </source>
</evidence>
<dbReference type="EMBL" id="MRCC01000005">
    <property type="protein sequence ID" value="OKH27811.1"/>
    <property type="molecule type" value="Genomic_DNA"/>
</dbReference>
<dbReference type="UniPathway" id="UPA00782"/>
<name>A0A1U7HW21_9CHRO</name>
<keyword evidence="6 7" id="KW-0535">Nitrogen fixation</keyword>
<feature type="region of interest" description="Disordered" evidence="8">
    <location>
        <begin position="12"/>
        <end position="34"/>
    </location>
</feature>
<dbReference type="Proteomes" id="UP000185984">
    <property type="component" value="Unassembled WGS sequence"/>
</dbReference>
<evidence type="ECO:0000256" key="7">
    <source>
        <dbReference type="RuleBase" id="RU004021"/>
    </source>
</evidence>
<dbReference type="GO" id="GO:0016163">
    <property type="term" value="F:nitrogenase activity"/>
    <property type="evidence" value="ECO:0007669"/>
    <property type="project" value="InterPro"/>
</dbReference>
<comment type="similarity">
    <text evidence="3 7">Belongs to the NifD/NifK/NifE/NifN family.</text>
</comment>
<dbReference type="STRING" id="247279.NIES1031_07825"/>
<dbReference type="Gene3D" id="6.10.250.1090">
    <property type="match status" value="1"/>
</dbReference>
<reference evidence="10 11" key="1">
    <citation type="submission" date="2016-11" db="EMBL/GenBank/DDBJ databases">
        <title>Draft Genome Sequences of Nine Cyanobacterial Strains from Diverse Habitats.</title>
        <authorList>
            <person name="Zhu T."/>
            <person name="Hou S."/>
            <person name="Lu X."/>
            <person name="Hess W.R."/>
        </authorList>
    </citation>
    <scope>NUCLEOTIDE SEQUENCE [LARGE SCALE GENOMIC DNA]</scope>
    <source>
        <strain evidence="10 11">5.2 s.c.1</strain>
    </source>
</reference>
<sequence length="917" mass="99568">MKITQGKINELLSEPGCEHNHHKHGQKKKSCQQQAQPGAAQGGCAFDGAAIALVPITDAAHLVHGPIACAGNSWGSRGSLSSDSHLYKMGFTTDLSENDIIFGGEKKLYKAILEVQQRYQPAAVFVYSTCVTALIGDDLNAVCEAAAQKTGVPVIPVNSPGFIGSKNLGNRVGGEALLEYVIGSAEPEYTTPYDINLIGEYNIAGELWGVLPLLEKVGVRVLAKITGDAKYNEICYAHRAKLNVIICSKALINVARKLEESYGIPYIEASFYGVDDINRCLRNIAAKLGDAAMQARVEQLIAEETAALDVALAPYRARLKGKRVVLYTGGVKSWSIISAAKDLGMEVVATSTKKSTEEDKARIKELLGKDGIMLEKGNAQELLRTIAQTKADMLIAGGRNQYTALKARIPFLDINQERHHPYAGYVGMIEMARELDEALYSPVWAQVRKSAPWEKEAEEQLPITNYQLAITNHQSKIQNSKKSVAVNPLKQSQPLGAALAFLGLKGVMPLFHGSQGCTAFAKVMLVRHFREAIPLSTTAMTEVSTILGGEDNIEQAIITLMEKSKPEILGLCTTGLTETRGDDMEGILRNIRNRHPELYDLPIVFAATPDFKGALQDGFAAAIESIVKELPQPGEIKLDQINILASSAFTPGDIHEIKEIVSAFGLKPIVVPDLSASLDGHLDDSYSAVTGGGTTLAELRQMGSSVFTLALGESVRGAAESLQKQFGIPYEVFGQLTGLAAVDDFLQGLIDLSGNSVPEKYFHQRRQLQDAMLDTHFYFGRKRVSLALEPDLLWSIAWFLRSMGSEIHAAVTTTKSPLLEQLPVASVTVGDLEDFEQLAVGSDLLIANSHGKAISHRLHTLFYRLGFPIFDRLGNGQRCTVGYRGTTQLLFDLGNLFLEAEEAEGAGKVTTNYQSLI</sequence>